<accession>A0A938Y6C2</accession>
<evidence type="ECO:0000313" key="1">
    <source>
        <dbReference type="EMBL" id="MBM9466846.1"/>
    </source>
</evidence>
<dbReference type="AlphaFoldDB" id="A0A938Y6C2"/>
<gene>
    <name evidence="1" type="ORF">JL106_06065</name>
</gene>
<comment type="caution">
    <text evidence="1">The sequence shown here is derived from an EMBL/GenBank/DDBJ whole genome shotgun (WGS) entry which is preliminary data.</text>
</comment>
<keyword evidence="2" id="KW-1185">Reference proteome</keyword>
<dbReference type="SUPFAM" id="SSF55486">
    <property type="entry name" value="Metalloproteases ('zincins'), catalytic domain"/>
    <property type="match status" value="1"/>
</dbReference>
<organism evidence="1 2">
    <name type="scientific">Nakamurella leprariae</name>
    <dbReference type="NCBI Taxonomy" id="2803911"/>
    <lineage>
        <taxon>Bacteria</taxon>
        <taxon>Bacillati</taxon>
        <taxon>Actinomycetota</taxon>
        <taxon>Actinomycetes</taxon>
        <taxon>Nakamurellales</taxon>
        <taxon>Nakamurellaceae</taxon>
        <taxon>Nakamurella</taxon>
    </lineage>
</organism>
<dbReference type="RefSeq" id="WP_205259798.1">
    <property type="nucleotide sequence ID" value="NZ_JAERWK010000008.1"/>
</dbReference>
<evidence type="ECO:0008006" key="3">
    <source>
        <dbReference type="Google" id="ProtNLM"/>
    </source>
</evidence>
<proteinExistence type="predicted"/>
<dbReference type="Proteomes" id="UP000663792">
    <property type="component" value="Unassembled WGS sequence"/>
</dbReference>
<name>A0A938Y6C2_9ACTN</name>
<protein>
    <recommendedName>
        <fullName evidence="3">Peptidase</fullName>
    </recommendedName>
</protein>
<sequence>MAPSPGRQWSTAGPGRWLLALLAVLVVVAAFLPGFVPQVAPGRAGTADRAERVDVSPGATAEDLVPGVPFRGTVPGAALTADDRVVLAILADLQRFWTDELGELDTPTGGYAAVGVGATGSDVLCLGGDDTISFNAYYCHDEDGIVWDATSLVPSLRARSGDAGLASALAHEFGHAVQARLRPEMFDRDTPTLITEAQADCAAGAFLAWAAEGGTEHLRLGQDSMARALTPVLDLADPPGVDVLDPAAHGSAVDRATAWLTGARDGTAACWELGDELLGRSTLNVGGGVAGDSGTDPAAARSARSSDEIITAGTRSAAAFADRVGLGGSVDADRIAPEHAPGVPDVDTARRIGTFAPAAAAVQRVGFERIGSRPGAACFLGAWTAWTTESGWTLVSDAGLGSGASPGRDPEQLGTVPGDADQALRLLSREPGVRLTELSGFVTGFQDGYDPGIRACQ</sequence>
<dbReference type="EMBL" id="JAERWK010000008">
    <property type="protein sequence ID" value="MBM9466846.1"/>
    <property type="molecule type" value="Genomic_DNA"/>
</dbReference>
<reference evidence="1" key="1">
    <citation type="submission" date="2021-01" db="EMBL/GenBank/DDBJ databases">
        <title>YIM 132084 draft genome.</title>
        <authorList>
            <person name="An D."/>
        </authorList>
    </citation>
    <scope>NUCLEOTIDE SEQUENCE</scope>
    <source>
        <strain evidence="1">YIM 132084</strain>
    </source>
</reference>
<evidence type="ECO:0000313" key="2">
    <source>
        <dbReference type="Proteomes" id="UP000663792"/>
    </source>
</evidence>